<feature type="transmembrane region" description="Helical" evidence="1">
    <location>
        <begin position="137"/>
        <end position="163"/>
    </location>
</feature>
<sequence>MTLNILTSYSRNEILFYVRRALWILIAWTVISNVLFLYEFFTLKSNNALDSSFDFKTAFEANLIVGICAGLIGGIFTVNVMEIWLRKYPFWRALLYIVFLYVAGAFIVSTLGAFYFNADTLGKTWEHPDTIAAVGEFYSSFLFIKNFIVWLFIVLLTLIILMINDKYGPGVFPDYLMGRYFLPKTETRIFMFADIRDATGIAENLGEKRYFNFLKDFFSDIAPAVMQTKGEVYQYVGDEVVLTWKMRNGTHNSNTLRCYYRMRKIVSQKSDKYLKKYNAVPHFKVGIHCGKVMVGELGRIKRDIAFSGDVLNTTARIQAACNDKSVDILASKHFADKLYRLPRGIRPVPMGEEFLKGKTEQVALVTFERGFLTGAG</sequence>
<dbReference type="Proteomes" id="UP000281985">
    <property type="component" value="Unassembled WGS sequence"/>
</dbReference>
<dbReference type="CDD" id="cd07302">
    <property type="entry name" value="CHD"/>
    <property type="match status" value="1"/>
</dbReference>
<dbReference type="AlphaFoldDB" id="A0A3M0FWC6"/>
<keyword evidence="1" id="KW-0812">Transmembrane</keyword>
<proteinExistence type="predicted"/>
<dbReference type="InterPro" id="IPR029787">
    <property type="entry name" value="Nucleotide_cyclase"/>
</dbReference>
<dbReference type="PANTHER" id="PTHR43081">
    <property type="entry name" value="ADENYLATE CYCLASE, TERMINAL-DIFFERENTIATION SPECIFIC-RELATED"/>
    <property type="match status" value="1"/>
</dbReference>
<evidence type="ECO:0000259" key="2">
    <source>
        <dbReference type="PROSITE" id="PS50125"/>
    </source>
</evidence>
<dbReference type="Pfam" id="PF00211">
    <property type="entry name" value="Guanylate_cyc"/>
    <property type="match status" value="1"/>
</dbReference>
<reference evidence="3 4" key="1">
    <citation type="submission" date="2018-10" db="EMBL/GenBank/DDBJ databases">
        <title>Dokdonia luteus sp. nov., isolated from sea water.</title>
        <authorList>
            <person name="Zhou L.Y."/>
            <person name="Du Z.J."/>
        </authorList>
    </citation>
    <scope>NUCLEOTIDE SEQUENCE [LARGE SCALE GENOMIC DNA]</scope>
    <source>
        <strain evidence="3 4">SH27</strain>
    </source>
</reference>
<dbReference type="PANTHER" id="PTHR43081:SF1">
    <property type="entry name" value="ADENYLATE CYCLASE, TERMINAL-DIFFERENTIATION SPECIFIC"/>
    <property type="match status" value="1"/>
</dbReference>
<comment type="caution">
    <text evidence="3">The sequence shown here is derived from an EMBL/GenBank/DDBJ whole genome shotgun (WGS) entry which is preliminary data.</text>
</comment>
<evidence type="ECO:0000313" key="4">
    <source>
        <dbReference type="Proteomes" id="UP000281985"/>
    </source>
</evidence>
<dbReference type="GO" id="GO:0035556">
    <property type="term" value="P:intracellular signal transduction"/>
    <property type="evidence" value="ECO:0007669"/>
    <property type="project" value="InterPro"/>
</dbReference>
<feature type="transmembrane region" description="Helical" evidence="1">
    <location>
        <begin position="21"/>
        <end position="41"/>
    </location>
</feature>
<accession>A0A3M0FWC6</accession>
<keyword evidence="1" id="KW-0472">Membrane</keyword>
<protein>
    <submittedName>
        <fullName evidence="3">Adenylate/guanylate cyclase domain-containing protein</fullName>
    </submittedName>
</protein>
<dbReference type="InterPro" id="IPR001054">
    <property type="entry name" value="A/G_cyclase"/>
</dbReference>
<keyword evidence="4" id="KW-1185">Reference proteome</keyword>
<name>A0A3M0FWC6_9FLAO</name>
<evidence type="ECO:0000313" key="3">
    <source>
        <dbReference type="EMBL" id="RMB56277.1"/>
    </source>
</evidence>
<feature type="transmembrane region" description="Helical" evidence="1">
    <location>
        <begin position="93"/>
        <end position="117"/>
    </location>
</feature>
<dbReference type="InterPro" id="IPR050697">
    <property type="entry name" value="Adenylyl/Guanylyl_Cyclase_3/4"/>
</dbReference>
<dbReference type="RefSeq" id="WP_121918544.1">
    <property type="nucleotide sequence ID" value="NZ_REFV01000019.1"/>
</dbReference>
<dbReference type="SUPFAM" id="SSF55073">
    <property type="entry name" value="Nucleotide cyclase"/>
    <property type="match status" value="1"/>
</dbReference>
<feature type="domain" description="Guanylate cyclase" evidence="2">
    <location>
        <begin position="189"/>
        <end position="318"/>
    </location>
</feature>
<dbReference type="Gene3D" id="3.30.70.1230">
    <property type="entry name" value="Nucleotide cyclase"/>
    <property type="match status" value="1"/>
</dbReference>
<gene>
    <name evidence="3" type="ORF">EAX61_15065</name>
</gene>
<dbReference type="GO" id="GO:0009190">
    <property type="term" value="P:cyclic nucleotide biosynthetic process"/>
    <property type="evidence" value="ECO:0007669"/>
    <property type="project" value="InterPro"/>
</dbReference>
<evidence type="ECO:0000256" key="1">
    <source>
        <dbReference type="SAM" id="Phobius"/>
    </source>
</evidence>
<dbReference type="PROSITE" id="PS50125">
    <property type="entry name" value="GUANYLATE_CYCLASE_2"/>
    <property type="match status" value="1"/>
</dbReference>
<dbReference type="EMBL" id="REFV01000019">
    <property type="protein sequence ID" value="RMB56277.1"/>
    <property type="molecule type" value="Genomic_DNA"/>
</dbReference>
<dbReference type="GO" id="GO:0004016">
    <property type="term" value="F:adenylate cyclase activity"/>
    <property type="evidence" value="ECO:0007669"/>
    <property type="project" value="UniProtKB-ARBA"/>
</dbReference>
<keyword evidence="1" id="KW-1133">Transmembrane helix</keyword>
<dbReference type="OrthoDB" id="9768499at2"/>
<organism evidence="3 4">
    <name type="scientific">Dokdonia sinensis</name>
    <dbReference type="NCBI Taxonomy" id="2479847"/>
    <lineage>
        <taxon>Bacteria</taxon>
        <taxon>Pseudomonadati</taxon>
        <taxon>Bacteroidota</taxon>
        <taxon>Flavobacteriia</taxon>
        <taxon>Flavobacteriales</taxon>
        <taxon>Flavobacteriaceae</taxon>
        <taxon>Dokdonia</taxon>
    </lineage>
</organism>
<feature type="transmembrane region" description="Helical" evidence="1">
    <location>
        <begin position="61"/>
        <end position="81"/>
    </location>
</feature>